<dbReference type="AlphaFoldDB" id="A0A0G1L3X9"/>
<dbReference type="SMART" id="SM00560">
    <property type="entry name" value="LamGL"/>
    <property type="match status" value="1"/>
</dbReference>
<evidence type="ECO:0000259" key="4">
    <source>
        <dbReference type="SMART" id="SM00560"/>
    </source>
</evidence>
<dbReference type="InterPro" id="IPR013320">
    <property type="entry name" value="ConA-like_dom_sf"/>
</dbReference>
<keyword evidence="3" id="KW-1133">Transmembrane helix</keyword>
<dbReference type="InterPro" id="IPR012902">
    <property type="entry name" value="N_methyl_site"/>
</dbReference>
<evidence type="ECO:0000313" key="6">
    <source>
        <dbReference type="Proteomes" id="UP000033966"/>
    </source>
</evidence>
<gene>
    <name evidence="5" type="ORF">UW92_C0037G0002</name>
</gene>
<dbReference type="Gene3D" id="2.60.120.200">
    <property type="match status" value="1"/>
</dbReference>
<organism evidence="5 6">
    <name type="scientific">Candidatus Jorgensenbacteria bacterium GW2011_GWA2_45_13</name>
    <dbReference type="NCBI Taxonomy" id="1618662"/>
    <lineage>
        <taxon>Bacteria</taxon>
        <taxon>Candidatus Joergenseniibacteriota</taxon>
    </lineage>
</organism>
<evidence type="ECO:0000313" key="5">
    <source>
        <dbReference type="EMBL" id="KKT90518.1"/>
    </source>
</evidence>
<keyword evidence="3" id="KW-0812">Transmembrane</keyword>
<evidence type="ECO:0000256" key="1">
    <source>
        <dbReference type="ARBA" id="ARBA00022729"/>
    </source>
</evidence>
<name>A0A0G1L3X9_9BACT</name>
<reference evidence="5 6" key="1">
    <citation type="journal article" date="2015" name="Nature">
        <title>rRNA introns, odd ribosomes, and small enigmatic genomes across a large radiation of phyla.</title>
        <authorList>
            <person name="Brown C.T."/>
            <person name="Hug L.A."/>
            <person name="Thomas B.C."/>
            <person name="Sharon I."/>
            <person name="Castelle C.J."/>
            <person name="Singh A."/>
            <person name="Wilkins M.J."/>
            <person name="Williams K.H."/>
            <person name="Banfield J.F."/>
        </authorList>
    </citation>
    <scope>NUCLEOTIDE SEQUENCE [LARGE SCALE GENOMIC DNA]</scope>
</reference>
<dbReference type="SUPFAM" id="SSF54523">
    <property type="entry name" value="Pili subunits"/>
    <property type="match status" value="1"/>
</dbReference>
<evidence type="ECO:0000256" key="3">
    <source>
        <dbReference type="SAM" id="Phobius"/>
    </source>
</evidence>
<sequence>MDSEYYSEKRIAYPKLLISAIFLNSEDIPLFFYVRMNKMLVFQKWILGKNRNHSCTNKGFTLIELMVVVAVLAVLVNAVILVINPGEIIKQGRDSARLSALTSLSGVINFMQADVGDFSMGEKNTVYVSLPDPAATSSAGTDCGSFQLPLLPADWKYHCATRMTHQNTDGTGWIPIDFSNFSSGSPLLKLPVDPLNDASSGNYYTYVFGQDRKWKFSSVMESGRYISQEATDNGLDPASYEFGSNVSIAPFSHGLVGRWDFDEGASSSVAVDRSGSENNGKWFGSGKHYASGETEGQAGLFNGIDDYIGVKSQTNLNISNDLTIEAWVYVSSTQAVFSVVDRFGEGYSGYRFGCSNNALGFGYGDSKGRYEEFIKGGFSFTDGWSHIAVTKRDREITFFVNGKFVYVGYGSDSKIAPFFDDMNIGRERSGNQWFSGKIDGVYIYNRALSPAEIKVNYDMSK</sequence>
<comment type="caution">
    <text evidence="5">The sequence shown here is derived from an EMBL/GenBank/DDBJ whole genome shotgun (WGS) entry which is preliminary data.</text>
</comment>
<dbReference type="Proteomes" id="UP000033966">
    <property type="component" value="Unassembled WGS sequence"/>
</dbReference>
<dbReference type="InterPro" id="IPR006558">
    <property type="entry name" value="LamG-like"/>
</dbReference>
<keyword evidence="2" id="KW-1015">Disulfide bond</keyword>
<feature type="transmembrane region" description="Helical" evidence="3">
    <location>
        <begin position="59"/>
        <end position="83"/>
    </location>
</feature>
<dbReference type="EMBL" id="LCKF01000037">
    <property type="protein sequence ID" value="KKT90518.1"/>
    <property type="molecule type" value="Genomic_DNA"/>
</dbReference>
<dbReference type="NCBIfam" id="TIGR02532">
    <property type="entry name" value="IV_pilin_GFxxxE"/>
    <property type="match status" value="1"/>
</dbReference>
<keyword evidence="3" id="KW-0472">Membrane</keyword>
<dbReference type="Pfam" id="PF13385">
    <property type="entry name" value="Laminin_G_3"/>
    <property type="match status" value="1"/>
</dbReference>
<dbReference type="InterPro" id="IPR045584">
    <property type="entry name" value="Pilin-like"/>
</dbReference>
<dbReference type="Gene3D" id="3.30.700.10">
    <property type="entry name" value="Glycoprotein, Type 4 Pilin"/>
    <property type="match status" value="1"/>
</dbReference>
<accession>A0A0G1L3X9</accession>
<evidence type="ECO:0000256" key="2">
    <source>
        <dbReference type="ARBA" id="ARBA00023157"/>
    </source>
</evidence>
<proteinExistence type="predicted"/>
<dbReference type="Pfam" id="PF07963">
    <property type="entry name" value="N_methyl"/>
    <property type="match status" value="1"/>
</dbReference>
<protein>
    <recommendedName>
        <fullName evidence="4">LamG-like jellyroll fold domain-containing protein</fullName>
    </recommendedName>
</protein>
<keyword evidence="1" id="KW-0732">Signal</keyword>
<feature type="domain" description="LamG-like jellyroll fold" evidence="4">
    <location>
        <begin position="320"/>
        <end position="451"/>
    </location>
</feature>
<dbReference type="SUPFAM" id="SSF49899">
    <property type="entry name" value="Concanavalin A-like lectins/glucanases"/>
    <property type="match status" value="1"/>
</dbReference>